<keyword evidence="2" id="KW-1185">Reference proteome</keyword>
<name>X6L812_RETFI</name>
<sequence length="176" mass="20679">MLSCIYTIYKNITCSNFYVGKNITLHDCLVKNKDSTDIKIFLLIDYKILSELVISIFNNTKENTWNSSIQKLTAKSHSLKNQKLSRRNTNKKEEKKIKDKKNEIKKDIIKKQRSKESIYMTIKQIQDKLKEIKLIICTTYINFVDLIVQIRSYLLLTCAKVVILTVFRVLTSENVY</sequence>
<organism evidence="1 2">
    <name type="scientific">Reticulomyxa filosa</name>
    <dbReference type="NCBI Taxonomy" id="46433"/>
    <lineage>
        <taxon>Eukaryota</taxon>
        <taxon>Sar</taxon>
        <taxon>Rhizaria</taxon>
        <taxon>Retaria</taxon>
        <taxon>Foraminifera</taxon>
        <taxon>Monothalamids</taxon>
        <taxon>Reticulomyxidae</taxon>
        <taxon>Reticulomyxa</taxon>
    </lineage>
</organism>
<proteinExistence type="predicted"/>
<gene>
    <name evidence="1" type="ORF">RFI_40006</name>
</gene>
<comment type="caution">
    <text evidence="1">The sequence shown here is derived from an EMBL/GenBank/DDBJ whole genome shotgun (WGS) entry which is preliminary data.</text>
</comment>
<reference evidence="1 2" key="1">
    <citation type="journal article" date="2013" name="Curr. Biol.">
        <title>The Genome of the Foraminiferan Reticulomyxa filosa.</title>
        <authorList>
            <person name="Glockner G."/>
            <person name="Hulsmann N."/>
            <person name="Schleicher M."/>
            <person name="Noegel A.A."/>
            <person name="Eichinger L."/>
            <person name="Gallinger C."/>
            <person name="Pawlowski J."/>
            <person name="Sierra R."/>
            <person name="Euteneuer U."/>
            <person name="Pillet L."/>
            <person name="Moustafa A."/>
            <person name="Platzer M."/>
            <person name="Groth M."/>
            <person name="Szafranski K."/>
            <person name="Schliwa M."/>
        </authorList>
    </citation>
    <scope>NUCLEOTIDE SEQUENCE [LARGE SCALE GENOMIC DNA]</scope>
</reference>
<dbReference type="Proteomes" id="UP000023152">
    <property type="component" value="Unassembled WGS sequence"/>
</dbReference>
<evidence type="ECO:0000313" key="1">
    <source>
        <dbReference type="EMBL" id="ETN97523.1"/>
    </source>
</evidence>
<evidence type="ECO:0000313" key="2">
    <source>
        <dbReference type="Proteomes" id="UP000023152"/>
    </source>
</evidence>
<accession>X6L812</accession>
<dbReference type="EMBL" id="ASPP01049431">
    <property type="protein sequence ID" value="ETN97523.1"/>
    <property type="molecule type" value="Genomic_DNA"/>
</dbReference>
<dbReference type="AlphaFoldDB" id="X6L812"/>
<protein>
    <submittedName>
        <fullName evidence="1">Uncharacterized protein</fullName>
    </submittedName>
</protein>